<dbReference type="InterPro" id="IPR016136">
    <property type="entry name" value="DNA_helicase_N/primase_C"/>
</dbReference>
<dbReference type="GO" id="GO:1990077">
    <property type="term" value="C:primosome complex"/>
    <property type="evidence" value="ECO:0007669"/>
    <property type="project" value="UniProtKB-KW"/>
</dbReference>
<dbReference type="Gene3D" id="1.10.860.10">
    <property type="entry name" value="DNAb Helicase, Chain A"/>
    <property type="match status" value="1"/>
</dbReference>
<keyword evidence="2 12" id="KW-0639">Primosome</keyword>
<dbReference type="FunFam" id="3.90.980.10:FF:000001">
    <property type="entry name" value="DNA primase"/>
    <property type="match status" value="1"/>
</dbReference>
<keyword evidence="7 12" id="KW-0863">Zinc-finger</keyword>
<feature type="region of interest" description="Disordered" evidence="15">
    <location>
        <begin position="432"/>
        <end position="472"/>
    </location>
</feature>
<keyword evidence="18" id="KW-1185">Reference proteome</keyword>
<dbReference type="NCBIfam" id="TIGR01391">
    <property type="entry name" value="dnaG"/>
    <property type="match status" value="1"/>
</dbReference>
<dbReference type="SUPFAM" id="SSF56731">
    <property type="entry name" value="DNA primase core"/>
    <property type="match status" value="1"/>
</dbReference>
<dbReference type="Pfam" id="PF10410">
    <property type="entry name" value="DnaB_bind"/>
    <property type="match status" value="1"/>
</dbReference>
<evidence type="ECO:0000256" key="11">
    <source>
        <dbReference type="ARBA" id="ARBA00023163"/>
    </source>
</evidence>
<dbReference type="Gene3D" id="3.90.580.10">
    <property type="entry name" value="Zinc finger, CHC2-type domain"/>
    <property type="match status" value="1"/>
</dbReference>
<dbReference type="InterPro" id="IPR034151">
    <property type="entry name" value="TOPRIM_DnaG_bac"/>
</dbReference>
<dbReference type="AlphaFoldDB" id="A0A7W0CAZ2"/>
<evidence type="ECO:0000256" key="4">
    <source>
        <dbReference type="ARBA" id="ARBA00022695"/>
    </source>
</evidence>
<dbReference type="Pfam" id="PF08275">
    <property type="entry name" value="DNAG_N"/>
    <property type="match status" value="1"/>
</dbReference>
<organism evidence="17 18">
    <name type="scientific">Desulfosalsimonas propionicica</name>
    <dbReference type="NCBI Taxonomy" id="332175"/>
    <lineage>
        <taxon>Bacteria</taxon>
        <taxon>Pseudomonadati</taxon>
        <taxon>Thermodesulfobacteriota</taxon>
        <taxon>Desulfobacteria</taxon>
        <taxon>Desulfobacterales</taxon>
        <taxon>Desulfosalsimonadaceae</taxon>
        <taxon>Desulfosalsimonas</taxon>
    </lineage>
</organism>
<reference evidence="17 18" key="1">
    <citation type="submission" date="2020-07" db="EMBL/GenBank/DDBJ databases">
        <title>Genomic Encyclopedia of Type Strains, Phase IV (KMG-IV): sequencing the most valuable type-strain genomes for metagenomic binning, comparative biology and taxonomic classification.</title>
        <authorList>
            <person name="Goeker M."/>
        </authorList>
    </citation>
    <scope>NUCLEOTIDE SEQUENCE [LARGE SCALE GENOMIC DNA]</scope>
    <source>
        <strain evidence="17 18">DSM 17721</strain>
    </source>
</reference>
<evidence type="ECO:0000256" key="3">
    <source>
        <dbReference type="ARBA" id="ARBA00022679"/>
    </source>
</evidence>
<dbReference type="InterPro" id="IPR013264">
    <property type="entry name" value="DNAG_N"/>
</dbReference>
<keyword evidence="5 12" id="KW-0235">DNA replication</keyword>
<evidence type="ECO:0000259" key="16">
    <source>
        <dbReference type="PROSITE" id="PS50880"/>
    </source>
</evidence>
<comment type="cofactor">
    <cofactor evidence="12 13 14">
        <name>Zn(2+)</name>
        <dbReference type="ChEBI" id="CHEBI:29105"/>
    </cofactor>
    <text evidence="12 13 14">Binds 1 zinc ion per monomer.</text>
</comment>
<evidence type="ECO:0000256" key="12">
    <source>
        <dbReference type="HAMAP-Rule" id="MF_00974"/>
    </source>
</evidence>
<comment type="subunit">
    <text evidence="12">Monomer. Interacts with DnaB.</text>
</comment>
<feature type="zinc finger region" description="CHC2-type" evidence="12 14">
    <location>
        <begin position="40"/>
        <end position="64"/>
    </location>
</feature>
<comment type="domain">
    <text evidence="12">Contains an N-terminal zinc-binding domain, a central core domain that contains the primase activity, and a C-terminal DnaB-binding domain.</text>
</comment>
<evidence type="ECO:0000256" key="5">
    <source>
        <dbReference type="ARBA" id="ARBA00022705"/>
    </source>
</evidence>
<keyword evidence="10 12" id="KW-0238">DNA-binding</keyword>
<name>A0A7W0CAZ2_9BACT</name>
<dbReference type="GO" id="GO:0003677">
    <property type="term" value="F:DNA binding"/>
    <property type="evidence" value="ECO:0007669"/>
    <property type="project" value="UniProtKB-KW"/>
</dbReference>
<dbReference type="InterPro" id="IPR030846">
    <property type="entry name" value="DnaG_bac"/>
</dbReference>
<dbReference type="Proteomes" id="UP000525298">
    <property type="component" value="Unassembled WGS sequence"/>
</dbReference>
<dbReference type="GO" id="GO:0005737">
    <property type="term" value="C:cytoplasm"/>
    <property type="evidence" value="ECO:0007669"/>
    <property type="project" value="TreeGrafter"/>
</dbReference>
<keyword evidence="8 12" id="KW-0862">Zinc</keyword>
<keyword evidence="3 12" id="KW-0808">Transferase</keyword>
<keyword evidence="6 12" id="KW-0479">Metal-binding</keyword>
<dbReference type="Pfam" id="PF01807">
    <property type="entry name" value="Zn_ribbon_DnaG"/>
    <property type="match status" value="1"/>
</dbReference>
<dbReference type="GO" id="GO:0008270">
    <property type="term" value="F:zinc ion binding"/>
    <property type="evidence" value="ECO:0007669"/>
    <property type="project" value="UniProtKB-UniRule"/>
</dbReference>
<keyword evidence="11 12" id="KW-0804">Transcription</keyword>
<evidence type="ECO:0000256" key="2">
    <source>
        <dbReference type="ARBA" id="ARBA00022515"/>
    </source>
</evidence>
<accession>A0A7W0CAZ2</accession>
<dbReference type="InterPro" id="IPR037068">
    <property type="entry name" value="DNA_primase_core_N_sf"/>
</dbReference>
<evidence type="ECO:0000256" key="6">
    <source>
        <dbReference type="ARBA" id="ARBA00022723"/>
    </source>
</evidence>
<comment type="caution">
    <text evidence="17">The sequence shown here is derived from an EMBL/GenBank/DDBJ whole genome shotgun (WGS) entry which is preliminary data.</text>
</comment>
<keyword evidence="4 12" id="KW-0548">Nucleotidyltransferase</keyword>
<dbReference type="HAMAP" id="MF_00974">
    <property type="entry name" value="DNA_primase_DnaG"/>
    <property type="match status" value="1"/>
</dbReference>
<dbReference type="RefSeq" id="WP_181552053.1">
    <property type="nucleotide sequence ID" value="NZ_JACDUS010000009.1"/>
</dbReference>
<dbReference type="SMART" id="SM00493">
    <property type="entry name" value="TOPRIM"/>
    <property type="match status" value="1"/>
</dbReference>
<evidence type="ECO:0000256" key="14">
    <source>
        <dbReference type="PIRSR" id="PIRSR002811-1"/>
    </source>
</evidence>
<proteinExistence type="inferred from homology"/>
<dbReference type="PIRSF" id="PIRSF002811">
    <property type="entry name" value="DnaG"/>
    <property type="match status" value="1"/>
</dbReference>
<dbReference type="Pfam" id="PF13155">
    <property type="entry name" value="Toprim_2"/>
    <property type="match status" value="1"/>
</dbReference>
<dbReference type="InterPro" id="IPR036977">
    <property type="entry name" value="DNA_primase_Znf_CHC2"/>
</dbReference>
<evidence type="ECO:0000256" key="15">
    <source>
        <dbReference type="SAM" id="MobiDB-lite"/>
    </source>
</evidence>
<evidence type="ECO:0000256" key="8">
    <source>
        <dbReference type="ARBA" id="ARBA00022833"/>
    </source>
</evidence>
<sequence length="605" mass="67254">MALYISDEKLAEIRNAGEIVDVISARVFLKKAGKDYAGLCPFHAEKTPSFTVSPEKQIFHCFGCGVGGDVFTFLMKYDGISFPEAVEAVARQYGVSLPAPDMSEKQRQEASQREQLLGLNRRVMEFYQEMLLKNPRGRGARSYLEKRGMDPEILRQFGIGFAPPGWDNLIGFLRKNRFSLSLAEKAGLIVPRKQQNGYYDRFRNRVIFPIRDVTGQVVAFGGRVMDEALPKYLNSPESPVYHKRSTLYGLHAARSACRSRGRVYIVEGYFDLLAMHQHGLTNSVATLGTSLTRDHIRRLSRAAGSGDKKAYLVFDSDAAGVNAAKRTIGAFLEEGMEAAVILLPPGHDPDSYLFDQGAEAFDRLAQKAPTLFGFLIENAVSAHGLALEGKVKIITEMAPVLAEIQDAVARSVYIQHLAETIGVDEAAVLEKVRQQQPSLSNRARGGSGQPSAPASNSGDSAGAAPEARRQPTDRLEMKVVAMMIQHPEMIAEVEQNRILEQFEDSRMQELGRQVGRVIGLEGKTASDLLGHLEDEQHRQMVTSMMMEEACWAEQSCRLLLSQFTNCKQRRKNDLLDRIRAAEQNNDQQLLLKLLSEKQKQAAGRH</sequence>
<keyword evidence="9" id="KW-0460">Magnesium</keyword>
<comment type="similarity">
    <text evidence="12 13">Belongs to the DnaG primase family.</text>
</comment>
<dbReference type="EC" id="2.7.7.101" evidence="12"/>
<dbReference type="GO" id="GO:0006269">
    <property type="term" value="P:DNA replication, synthesis of primer"/>
    <property type="evidence" value="ECO:0007669"/>
    <property type="project" value="UniProtKB-UniRule"/>
</dbReference>
<dbReference type="PANTHER" id="PTHR30313">
    <property type="entry name" value="DNA PRIMASE"/>
    <property type="match status" value="1"/>
</dbReference>
<dbReference type="GO" id="GO:0000428">
    <property type="term" value="C:DNA-directed RNA polymerase complex"/>
    <property type="evidence" value="ECO:0007669"/>
    <property type="project" value="UniProtKB-KW"/>
</dbReference>
<dbReference type="CDD" id="cd03364">
    <property type="entry name" value="TOPRIM_DnaG_primases"/>
    <property type="match status" value="1"/>
</dbReference>
<comment type="catalytic activity">
    <reaction evidence="12">
        <text>ssDNA + n NTP = ssDNA/pppN(pN)n-1 hybrid + (n-1) diphosphate.</text>
        <dbReference type="EC" id="2.7.7.101"/>
    </reaction>
</comment>
<evidence type="ECO:0000313" key="18">
    <source>
        <dbReference type="Proteomes" id="UP000525298"/>
    </source>
</evidence>
<dbReference type="FunFam" id="3.90.580.10:FF:000001">
    <property type="entry name" value="DNA primase"/>
    <property type="match status" value="1"/>
</dbReference>
<dbReference type="InterPro" id="IPR002694">
    <property type="entry name" value="Znf_CHC2"/>
</dbReference>
<dbReference type="InterPro" id="IPR019475">
    <property type="entry name" value="DNA_primase_DnaB-bd"/>
</dbReference>
<keyword evidence="1 12" id="KW-0240">DNA-directed RNA polymerase</keyword>
<dbReference type="InterPro" id="IPR006171">
    <property type="entry name" value="TOPRIM_dom"/>
</dbReference>
<evidence type="ECO:0000256" key="1">
    <source>
        <dbReference type="ARBA" id="ARBA00022478"/>
    </source>
</evidence>
<evidence type="ECO:0000256" key="7">
    <source>
        <dbReference type="ARBA" id="ARBA00022771"/>
    </source>
</evidence>
<gene>
    <name evidence="12" type="primary">dnaG</name>
    <name evidence="17" type="ORF">HNR65_002765</name>
</gene>
<feature type="domain" description="Toprim" evidence="16">
    <location>
        <begin position="261"/>
        <end position="346"/>
    </location>
</feature>
<evidence type="ECO:0000256" key="9">
    <source>
        <dbReference type="ARBA" id="ARBA00022842"/>
    </source>
</evidence>
<dbReference type="InterPro" id="IPR006295">
    <property type="entry name" value="DNA_primase_DnaG"/>
</dbReference>
<dbReference type="GO" id="GO:0003899">
    <property type="term" value="F:DNA-directed RNA polymerase activity"/>
    <property type="evidence" value="ECO:0007669"/>
    <property type="project" value="UniProtKB-UniRule"/>
</dbReference>
<feature type="compositionally biased region" description="Polar residues" evidence="15">
    <location>
        <begin position="449"/>
        <end position="459"/>
    </location>
</feature>
<dbReference type="EMBL" id="JACDUS010000009">
    <property type="protein sequence ID" value="MBA2882418.1"/>
    <property type="molecule type" value="Genomic_DNA"/>
</dbReference>
<dbReference type="SUPFAM" id="SSF57783">
    <property type="entry name" value="Zinc beta-ribbon"/>
    <property type="match status" value="1"/>
</dbReference>
<comment type="function">
    <text evidence="12 13">RNA polymerase that catalyzes the synthesis of short RNA molecules used as primers for DNA polymerase during DNA replication.</text>
</comment>
<dbReference type="PROSITE" id="PS50880">
    <property type="entry name" value="TOPRIM"/>
    <property type="match status" value="1"/>
</dbReference>
<evidence type="ECO:0000256" key="13">
    <source>
        <dbReference type="PIRNR" id="PIRNR002811"/>
    </source>
</evidence>
<evidence type="ECO:0000313" key="17">
    <source>
        <dbReference type="EMBL" id="MBA2882418.1"/>
    </source>
</evidence>
<evidence type="ECO:0000256" key="10">
    <source>
        <dbReference type="ARBA" id="ARBA00023125"/>
    </source>
</evidence>
<dbReference type="PANTHER" id="PTHR30313:SF2">
    <property type="entry name" value="DNA PRIMASE"/>
    <property type="match status" value="1"/>
</dbReference>
<dbReference type="Gene3D" id="3.40.1360.10">
    <property type="match status" value="1"/>
</dbReference>
<dbReference type="InterPro" id="IPR050219">
    <property type="entry name" value="DnaG_primase"/>
</dbReference>
<dbReference type="SMART" id="SM00400">
    <property type="entry name" value="ZnF_CHCC"/>
    <property type="match status" value="1"/>
</dbReference>
<protein>
    <recommendedName>
        <fullName evidence="12 13">DNA primase</fullName>
        <ecNumber evidence="12">2.7.7.101</ecNumber>
    </recommendedName>
</protein>
<dbReference type="Gene3D" id="3.90.980.10">
    <property type="entry name" value="DNA primase, catalytic core, N-terminal domain"/>
    <property type="match status" value="1"/>
</dbReference>